<dbReference type="Gene3D" id="3.30.559.10">
    <property type="entry name" value="Chloramphenicol acetyltransferase-like domain"/>
    <property type="match status" value="3"/>
</dbReference>
<evidence type="ECO:0000313" key="5">
    <source>
        <dbReference type="Proteomes" id="UP000245207"/>
    </source>
</evidence>
<proteinExistence type="inferred from homology"/>
<dbReference type="InterPro" id="IPR050317">
    <property type="entry name" value="Plant_Fungal_Acyltransferase"/>
</dbReference>
<dbReference type="Proteomes" id="UP000245207">
    <property type="component" value="Unassembled WGS sequence"/>
</dbReference>
<dbReference type="Pfam" id="PF02458">
    <property type="entry name" value="Transferase"/>
    <property type="match status" value="2"/>
</dbReference>
<name>A0A2U1MDZ8_ARTAN</name>
<dbReference type="EMBL" id="PKPP01005616">
    <property type="protein sequence ID" value="PWA59468.1"/>
    <property type="molecule type" value="Genomic_DNA"/>
</dbReference>
<dbReference type="AlphaFoldDB" id="A0A2U1MDZ8"/>
<evidence type="ECO:0000256" key="1">
    <source>
        <dbReference type="ARBA" id="ARBA00009861"/>
    </source>
</evidence>
<dbReference type="STRING" id="35608.A0A2U1MDZ8"/>
<comment type="similarity">
    <text evidence="1">Belongs to the plant acyltransferase family.</text>
</comment>
<keyword evidence="2 4" id="KW-0808">Transferase</keyword>
<comment type="caution">
    <text evidence="4">The sequence shown here is derived from an EMBL/GenBank/DDBJ whole genome shotgun (WGS) entry which is preliminary data.</text>
</comment>
<dbReference type="InterPro" id="IPR023213">
    <property type="entry name" value="CAT-like_dom_sf"/>
</dbReference>
<dbReference type="PANTHER" id="PTHR31642:SF310">
    <property type="entry name" value="FATTY ALCOHOL:CAFFEOYL-COA ACYLTRANSFERASE"/>
    <property type="match status" value="1"/>
</dbReference>
<protein>
    <submittedName>
        <fullName evidence="4">Chloramphenicol acetyltransferase-like domain-containing protein</fullName>
    </submittedName>
</protein>
<dbReference type="OrthoDB" id="671439at2759"/>
<organism evidence="4 5">
    <name type="scientific">Artemisia annua</name>
    <name type="common">Sweet wormwood</name>
    <dbReference type="NCBI Taxonomy" id="35608"/>
    <lineage>
        <taxon>Eukaryota</taxon>
        <taxon>Viridiplantae</taxon>
        <taxon>Streptophyta</taxon>
        <taxon>Embryophyta</taxon>
        <taxon>Tracheophyta</taxon>
        <taxon>Spermatophyta</taxon>
        <taxon>Magnoliopsida</taxon>
        <taxon>eudicotyledons</taxon>
        <taxon>Gunneridae</taxon>
        <taxon>Pentapetalae</taxon>
        <taxon>asterids</taxon>
        <taxon>campanulids</taxon>
        <taxon>Asterales</taxon>
        <taxon>Asteraceae</taxon>
        <taxon>Asteroideae</taxon>
        <taxon>Anthemideae</taxon>
        <taxon>Artemisiinae</taxon>
        <taxon>Artemisia</taxon>
    </lineage>
</organism>
<dbReference type="FunFam" id="3.30.559.10:FF:000008">
    <property type="entry name" value="Tryptamine hydroxycinnamoyl transferase"/>
    <property type="match status" value="1"/>
</dbReference>
<sequence length="631" mass="69696">MGSNGTYNDNEGVELIVTRLGEPTLVKPSEETGKGLYFLSNLDQNIAVIVRTIYCFKSEEKGNETAVEVIKDALAKVLVHYYPAAGRLTISSEGKLIVDCNDEGAVFVEAEANCNIEDIGDHTKPDPVTLGKLVYDIPGAKNILEIPPLAVQVTKFKCGGFVLGLGMNHNLFDGIAAMEFINSWGRVARNLPLKVPPFLDRSILSARNPPLVEFSHDEFAEIEDVSNTSDLYKEELAYKSFCFTPEDLENLKIKATSDGVMSTCTTFEALSAFVWKARTESLKMKPDQKTKLLFAVDGRSRFDPPLPEGYSGNGIVLTNSICLAGEQINNPLSYTVKLVHDAVKMVTKFKCGGFVLGLGMNHNLFDGIAAMEFINSWGRVARNLPLKVPPFLDRSILSARNPPLVEFSHDEFAEIEDVSNTSELYKEELAYKSFCFSPEDLENLKIKATSDGVMSTCTTFEALSAFVWKARTESLKMKPEQKTKLLFAVDGRSRFDPPLPEGYSGNGIVLTNSICLAGEQINNPLSYTVKLVHDAVKMVNDSYMRSAIDYFEVTRARPSLASTLLITTWSKLSFHANDFGWGEAKMSGPVALPEKEVILFLSHGEKRKSVNVLLGLPISAMKTFEELVKHV</sequence>
<evidence type="ECO:0000256" key="2">
    <source>
        <dbReference type="ARBA" id="ARBA00022679"/>
    </source>
</evidence>
<dbReference type="PANTHER" id="PTHR31642">
    <property type="entry name" value="TRICHOTHECENE 3-O-ACETYLTRANSFERASE"/>
    <property type="match status" value="1"/>
</dbReference>
<evidence type="ECO:0000256" key="3">
    <source>
        <dbReference type="ARBA" id="ARBA00023315"/>
    </source>
</evidence>
<accession>A0A2U1MDZ8</accession>
<evidence type="ECO:0000313" key="4">
    <source>
        <dbReference type="EMBL" id="PWA59468.1"/>
    </source>
</evidence>
<keyword evidence="3" id="KW-0012">Acyltransferase</keyword>
<keyword evidence="5" id="KW-1185">Reference proteome</keyword>
<reference evidence="4 5" key="1">
    <citation type="journal article" date="2018" name="Mol. Plant">
        <title>The genome of Artemisia annua provides insight into the evolution of Asteraceae family and artemisinin biosynthesis.</title>
        <authorList>
            <person name="Shen Q."/>
            <person name="Zhang L."/>
            <person name="Liao Z."/>
            <person name="Wang S."/>
            <person name="Yan T."/>
            <person name="Shi P."/>
            <person name="Liu M."/>
            <person name="Fu X."/>
            <person name="Pan Q."/>
            <person name="Wang Y."/>
            <person name="Lv Z."/>
            <person name="Lu X."/>
            <person name="Zhang F."/>
            <person name="Jiang W."/>
            <person name="Ma Y."/>
            <person name="Chen M."/>
            <person name="Hao X."/>
            <person name="Li L."/>
            <person name="Tang Y."/>
            <person name="Lv G."/>
            <person name="Zhou Y."/>
            <person name="Sun X."/>
            <person name="Brodelius P.E."/>
            <person name="Rose J.K.C."/>
            <person name="Tang K."/>
        </authorList>
    </citation>
    <scope>NUCLEOTIDE SEQUENCE [LARGE SCALE GENOMIC DNA]</scope>
    <source>
        <strain evidence="5">cv. Huhao1</strain>
        <tissue evidence="4">Leaf</tissue>
    </source>
</reference>
<dbReference type="FunFam" id="3.30.559.10:FF:000015">
    <property type="entry name" value="Spermidine hydroxycinnamoyl transferase"/>
    <property type="match status" value="1"/>
</dbReference>
<gene>
    <name evidence="4" type="ORF">CTI12_AA281610</name>
</gene>
<dbReference type="GO" id="GO:0050266">
    <property type="term" value="F:rosmarinate synthase activity"/>
    <property type="evidence" value="ECO:0007669"/>
    <property type="project" value="UniProtKB-ARBA"/>
</dbReference>